<dbReference type="GO" id="GO:0016853">
    <property type="term" value="F:isomerase activity"/>
    <property type="evidence" value="ECO:0007669"/>
    <property type="project" value="UniProtKB-KW"/>
</dbReference>
<protein>
    <submittedName>
        <fullName evidence="2">Sugar phosphate isomerase/epimerase</fullName>
    </submittedName>
</protein>
<dbReference type="Gene3D" id="3.20.20.150">
    <property type="entry name" value="Divalent-metal-dependent TIM barrel enzymes"/>
    <property type="match status" value="1"/>
</dbReference>
<proteinExistence type="predicted"/>
<accession>A0ABU0J5L6</accession>
<evidence type="ECO:0000313" key="3">
    <source>
        <dbReference type="Proteomes" id="UP001242480"/>
    </source>
</evidence>
<dbReference type="Pfam" id="PF01261">
    <property type="entry name" value="AP_endonuc_2"/>
    <property type="match status" value="1"/>
</dbReference>
<comment type="caution">
    <text evidence="2">The sequence shown here is derived from an EMBL/GenBank/DDBJ whole genome shotgun (WGS) entry which is preliminary data.</text>
</comment>
<evidence type="ECO:0000259" key="1">
    <source>
        <dbReference type="Pfam" id="PF01261"/>
    </source>
</evidence>
<evidence type="ECO:0000313" key="2">
    <source>
        <dbReference type="EMBL" id="MDQ0469551.1"/>
    </source>
</evidence>
<sequence length="277" mass="29285">MIGCFHSVGLPQRGILEAIDRVAAAGYAAIELNAETLPWAPAHVTPDTPADERRAVVEACRRHGLAIPAVGAHVGMVADDGAGRAAAIAFVDGCTDLAVDVGAPVVHILSGPSAPGTPHGEAWRWFADAVARTTEHAARRGVTLAVEAIAGHLFHGVEDYHRLARDLPGVAFKVNFDPSHLEVQGEDPSRVVNELADRIVHVHLKDGRGRYPDFSFPPLGQGTIDFAGLVEGLARAGYAGALSVEYEAQVYGFRESEEAILRHGIAILDELRTGGAP</sequence>
<dbReference type="PANTHER" id="PTHR12110">
    <property type="entry name" value="HYDROXYPYRUVATE ISOMERASE"/>
    <property type="match status" value="1"/>
</dbReference>
<dbReference type="EMBL" id="JAUSVX010000004">
    <property type="protein sequence ID" value="MDQ0469551.1"/>
    <property type="molecule type" value="Genomic_DNA"/>
</dbReference>
<keyword evidence="2" id="KW-0413">Isomerase</keyword>
<dbReference type="InterPro" id="IPR050312">
    <property type="entry name" value="IolE/XylAMocC-like"/>
</dbReference>
<keyword evidence="3" id="KW-1185">Reference proteome</keyword>
<dbReference type="InterPro" id="IPR036237">
    <property type="entry name" value="Xyl_isomerase-like_sf"/>
</dbReference>
<dbReference type="SUPFAM" id="SSF51658">
    <property type="entry name" value="Xylose isomerase-like"/>
    <property type="match status" value="1"/>
</dbReference>
<dbReference type="RefSeq" id="WP_307272374.1">
    <property type="nucleotide sequence ID" value="NZ_JAUSVX010000004.1"/>
</dbReference>
<organism evidence="2 3">
    <name type="scientific">Labrys wisconsinensis</name>
    <dbReference type="NCBI Taxonomy" id="425677"/>
    <lineage>
        <taxon>Bacteria</taxon>
        <taxon>Pseudomonadati</taxon>
        <taxon>Pseudomonadota</taxon>
        <taxon>Alphaproteobacteria</taxon>
        <taxon>Hyphomicrobiales</taxon>
        <taxon>Xanthobacteraceae</taxon>
        <taxon>Labrys</taxon>
    </lineage>
</organism>
<dbReference type="PANTHER" id="PTHR12110:SF21">
    <property type="entry name" value="XYLOSE ISOMERASE-LIKE TIM BARREL DOMAIN-CONTAINING PROTEIN"/>
    <property type="match status" value="1"/>
</dbReference>
<dbReference type="InterPro" id="IPR013022">
    <property type="entry name" value="Xyl_isomerase-like_TIM-brl"/>
</dbReference>
<reference evidence="2 3" key="1">
    <citation type="submission" date="2023-07" db="EMBL/GenBank/DDBJ databases">
        <title>Genomic Encyclopedia of Type Strains, Phase IV (KMG-IV): sequencing the most valuable type-strain genomes for metagenomic binning, comparative biology and taxonomic classification.</title>
        <authorList>
            <person name="Goeker M."/>
        </authorList>
    </citation>
    <scope>NUCLEOTIDE SEQUENCE [LARGE SCALE GENOMIC DNA]</scope>
    <source>
        <strain evidence="2 3">DSM 19619</strain>
    </source>
</reference>
<gene>
    <name evidence="2" type="ORF">QO011_002567</name>
</gene>
<name>A0ABU0J5L6_9HYPH</name>
<feature type="domain" description="Xylose isomerase-like TIM barrel" evidence="1">
    <location>
        <begin position="19"/>
        <end position="270"/>
    </location>
</feature>
<dbReference type="Proteomes" id="UP001242480">
    <property type="component" value="Unassembled WGS sequence"/>
</dbReference>